<keyword evidence="1" id="KW-0472">Membrane</keyword>
<dbReference type="EMBL" id="PDET01000006">
    <property type="protein sequence ID" value="PRD15501.1"/>
    <property type="molecule type" value="Genomic_DNA"/>
</dbReference>
<dbReference type="AlphaFoldDB" id="A0A2S9ICH8"/>
<dbReference type="Proteomes" id="UP000239181">
    <property type="component" value="Unassembled WGS sequence"/>
</dbReference>
<evidence type="ECO:0008006" key="4">
    <source>
        <dbReference type="Google" id="ProtNLM"/>
    </source>
</evidence>
<keyword evidence="3" id="KW-1185">Reference proteome</keyword>
<gene>
    <name evidence="2" type="ORF">CQW29_10875</name>
</gene>
<keyword evidence="1" id="KW-0812">Transmembrane</keyword>
<name>A0A2S9ICH8_9GAMM</name>
<dbReference type="RefSeq" id="WP_105592756.1">
    <property type="nucleotide sequence ID" value="NZ_PDET01000006.1"/>
</dbReference>
<reference evidence="2 3" key="1">
    <citation type="submission" date="2017-10" db="EMBL/GenBank/DDBJ databases">
        <title>Draft genome of two endophytic bacteria isolated from 'guarana' Paullinia cupana (Mart.) Ducke.</title>
        <authorList>
            <person name="Siqueira K.A."/>
            <person name="Liotti R.G."/>
            <person name="Mendes T.A."/>
            <person name="Soares M.A."/>
        </authorList>
    </citation>
    <scope>NUCLEOTIDE SEQUENCE [LARGE SCALE GENOMIC DNA]</scope>
    <source>
        <strain evidence="2 3">342</strain>
    </source>
</reference>
<comment type="caution">
    <text evidence="2">The sequence shown here is derived from an EMBL/GenBank/DDBJ whole genome shotgun (WGS) entry which is preliminary data.</text>
</comment>
<keyword evidence="1" id="KW-1133">Transmembrane helix</keyword>
<organism evidence="2 3">
    <name type="scientific">Pantoea coffeiphila</name>
    <dbReference type="NCBI Taxonomy" id="1465635"/>
    <lineage>
        <taxon>Bacteria</taxon>
        <taxon>Pseudomonadati</taxon>
        <taxon>Pseudomonadota</taxon>
        <taxon>Gammaproteobacteria</taxon>
        <taxon>Enterobacterales</taxon>
        <taxon>Erwiniaceae</taxon>
        <taxon>Pantoea</taxon>
    </lineage>
</organism>
<dbReference type="OrthoDB" id="6485698at2"/>
<evidence type="ECO:0000313" key="2">
    <source>
        <dbReference type="EMBL" id="PRD15501.1"/>
    </source>
</evidence>
<proteinExistence type="predicted"/>
<evidence type="ECO:0000313" key="3">
    <source>
        <dbReference type="Proteomes" id="UP000239181"/>
    </source>
</evidence>
<sequence>MPDIRMTQRVIQIHLASWRFFSALALPPLLLALLLFGSYQSALLLLLFLLTQYYCWRLWLDERLFQLVNSEDDLAAFDAGMARLWAVKPGATRSLEDRWLGARRILHRAICALICLWLVAIFSTLWMI</sequence>
<feature type="transmembrane region" description="Helical" evidence="1">
    <location>
        <begin position="105"/>
        <end position="127"/>
    </location>
</feature>
<protein>
    <recommendedName>
        <fullName evidence="4">Beta-lactamase fold Zn-dependent hydrolase</fullName>
    </recommendedName>
</protein>
<accession>A0A2S9ICH8</accession>
<evidence type="ECO:0000256" key="1">
    <source>
        <dbReference type="SAM" id="Phobius"/>
    </source>
</evidence>